<comment type="caution">
    <text evidence="1">The sequence shown here is derived from an EMBL/GenBank/DDBJ whole genome shotgun (WGS) entry which is preliminary data.</text>
</comment>
<reference evidence="1" key="2">
    <citation type="submission" date="2020-09" db="EMBL/GenBank/DDBJ databases">
        <authorList>
            <person name="Sun Q."/>
            <person name="Kim S."/>
        </authorList>
    </citation>
    <scope>NUCLEOTIDE SEQUENCE</scope>
    <source>
        <strain evidence="1">KCTC 32501</strain>
    </source>
</reference>
<evidence type="ECO:0000313" key="1">
    <source>
        <dbReference type="EMBL" id="GHA65641.1"/>
    </source>
</evidence>
<name>A0A8J3CM94_9BURK</name>
<dbReference type="RefSeq" id="WP_189490590.1">
    <property type="nucleotide sequence ID" value="NZ_BMZG01000001.1"/>
</dbReference>
<dbReference type="PANTHER" id="PTHR38784">
    <property type="entry name" value="SUCROSE PHOSPHORYLASE"/>
    <property type="match status" value="1"/>
</dbReference>
<dbReference type="PANTHER" id="PTHR38784:SF1">
    <property type="entry name" value="SUCROSE PHOSPHORYLASE"/>
    <property type="match status" value="1"/>
</dbReference>
<dbReference type="Gene3D" id="3.10.640.10">
    <property type="entry name" value="Restriction endonuclease-like alpha-beta roll domain"/>
    <property type="match status" value="1"/>
</dbReference>
<evidence type="ECO:0008006" key="3">
    <source>
        <dbReference type="Google" id="ProtNLM"/>
    </source>
</evidence>
<accession>A0A8J3CM94</accession>
<evidence type="ECO:0000313" key="2">
    <source>
        <dbReference type="Proteomes" id="UP000614287"/>
    </source>
</evidence>
<dbReference type="AlphaFoldDB" id="A0A8J3CM94"/>
<dbReference type="Proteomes" id="UP000614287">
    <property type="component" value="Unassembled WGS sequence"/>
</dbReference>
<proteinExistence type="predicted"/>
<dbReference type="InterPro" id="IPR011335">
    <property type="entry name" value="Restrct_endonuc-II-like"/>
</dbReference>
<protein>
    <recommendedName>
        <fullName evidence="3">YaeQ family protein</fullName>
    </recommendedName>
</protein>
<gene>
    <name evidence="1" type="ORF">GCM10009007_02840</name>
</gene>
<dbReference type="Pfam" id="PF07152">
    <property type="entry name" value="YaeQ"/>
    <property type="match status" value="1"/>
</dbReference>
<dbReference type="InterPro" id="IPR038590">
    <property type="entry name" value="YaeQ_sf"/>
</dbReference>
<dbReference type="PIRSF" id="PIRSF011484">
    <property type="entry name" value="YaeQ"/>
    <property type="match status" value="1"/>
</dbReference>
<dbReference type="SMART" id="SM01322">
    <property type="entry name" value="YaeQ"/>
    <property type="match status" value="1"/>
</dbReference>
<organism evidence="1 2">
    <name type="scientific">Formosimonas limnophila</name>
    <dbReference type="NCBI Taxonomy" id="1384487"/>
    <lineage>
        <taxon>Bacteria</taxon>
        <taxon>Pseudomonadati</taxon>
        <taxon>Pseudomonadota</taxon>
        <taxon>Betaproteobacteria</taxon>
        <taxon>Burkholderiales</taxon>
        <taxon>Burkholderiaceae</taxon>
        <taxon>Formosimonas</taxon>
    </lineage>
</organism>
<dbReference type="EMBL" id="BMZG01000001">
    <property type="protein sequence ID" value="GHA65641.1"/>
    <property type="molecule type" value="Genomic_DNA"/>
</dbReference>
<dbReference type="SUPFAM" id="SSF52980">
    <property type="entry name" value="Restriction endonuclease-like"/>
    <property type="match status" value="1"/>
</dbReference>
<keyword evidence="2" id="KW-1185">Reference proteome</keyword>
<reference evidence="1" key="1">
    <citation type="journal article" date="2014" name="Int. J. Syst. Evol. Microbiol.">
        <title>Complete genome sequence of Corynebacterium casei LMG S-19264T (=DSM 44701T), isolated from a smear-ripened cheese.</title>
        <authorList>
            <consortium name="US DOE Joint Genome Institute (JGI-PGF)"/>
            <person name="Walter F."/>
            <person name="Albersmeier A."/>
            <person name="Kalinowski J."/>
            <person name="Ruckert C."/>
        </authorList>
    </citation>
    <scope>NUCLEOTIDE SEQUENCE</scope>
    <source>
        <strain evidence="1">KCTC 32501</strain>
    </source>
</reference>
<dbReference type="InterPro" id="IPR009822">
    <property type="entry name" value="YaeQ"/>
</dbReference>
<sequence length="177" mass="20773">MALKSTIYKTELQISDVGRHYYETHNLILALHPSETEERMMIRLAAFAWHAQDMLSFTKGLSEISEPDIWVKNYTDEIELWIDIGQPDDDRIRRASAKANEVAVYDFHSSNNVWWQAIENKLTRFDNVHVWQIDSDMSHELSLLAARNMRLSCTIDHDDMWLTGESRDVHLTRIKLK</sequence>